<dbReference type="Gene3D" id="3.90.280.10">
    <property type="entry name" value="PEBP-like"/>
    <property type="match status" value="1"/>
</dbReference>
<dbReference type="InterPro" id="IPR005247">
    <property type="entry name" value="YbhB_YbcL/LppC-like"/>
</dbReference>
<accession>A0A0G1BD76</accession>
<dbReference type="InterPro" id="IPR036610">
    <property type="entry name" value="PEBP-like_sf"/>
</dbReference>
<name>A0A0G1BD76_9BACT</name>
<dbReference type="PANTHER" id="PTHR30289">
    <property type="entry name" value="UNCHARACTERIZED PROTEIN YBCL-RELATED"/>
    <property type="match status" value="1"/>
</dbReference>
<dbReference type="AlphaFoldDB" id="A0A0G1BD76"/>
<sequence>MHIESPVFSPNGLIPSQYTCDGENISPPLIFSDIPAGTESMAMIVDDPDAPSGSWIHWIVWNISPSIHEIAKDTVPQGAVEGITSFGTAGYGGPCPPSGVHRYLFKVFALDTLLDLGPEVSKQTLEQEMENHSIDTAELIGLYTRN</sequence>
<dbReference type="PANTHER" id="PTHR30289:SF1">
    <property type="entry name" value="PEBP (PHOSPHATIDYLETHANOLAMINE-BINDING PROTEIN) FAMILY PROTEIN"/>
    <property type="match status" value="1"/>
</dbReference>
<dbReference type="PATRIC" id="fig|1618341.3.peg.129"/>
<dbReference type="EMBL" id="LCCZ01000007">
    <property type="protein sequence ID" value="KKS44316.1"/>
    <property type="molecule type" value="Genomic_DNA"/>
</dbReference>
<evidence type="ECO:0000313" key="1">
    <source>
        <dbReference type="EMBL" id="KKS44316.1"/>
    </source>
</evidence>
<dbReference type="Proteomes" id="UP000034875">
    <property type="component" value="Unassembled WGS sequence"/>
</dbReference>
<dbReference type="InterPro" id="IPR008914">
    <property type="entry name" value="PEBP"/>
</dbReference>
<evidence type="ECO:0000313" key="2">
    <source>
        <dbReference type="Proteomes" id="UP000034875"/>
    </source>
</evidence>
<dbReference type="CDD" id="cd00865">
    <property type="entry name" value="PEBP_bact_arch"/>
    <property type="match status" value="1"/>
</dbReference>
<dbReference type="SUPFAM" id="SSF49777">
    <property type="entry name" value="PEBP-like"/>
    <property type="match status" value="1"/>
</dbReference>
<comment type="caution">
    <text evidence="1">The sequence shown here is derived from an EMBL/GenBank/DDBJ whole genome shotgun (WGS) entry which is preliminary data.</text>
</comment>
<reference evidence="1 2" key="1">
    <citation type="journal article" date="2015" name="Nature">
        <title>rRNA introns, odd ribosomes, and small enigmatic genomes across a large radiation of phyla.</title>
        <authorList>
            <person name="Brown C.T."/>
            <person name="Hug L.A."/>
            <person name="Thomas B.C."/>
            <person name="Sharon I."/>
            <person name="Castelle C.J."/>
            <person name="Singh A."/>
            <person name="Wilkins M.J."/>
            <person name="Williams K.H."/>
            <person name="Banfield J.F."/>
        </authorList>
    </citation>
    <scope>NUCLEOTIDE SEQUENCE [LARGE SCALE GENOMIC DNA]</scope>
</reference>
<dbReference type="Pfam" id="PF01161">
    <property type="entry name" value="PBP"/>
    <property type="match status" value="1"/>
</dbReference>
<proteinExistence type="predicted"/>
<gene>
    <name evidence="1" type="ORF">UV05_C0007G0006</name>
</gene>
<protein>
    <submittedName>
        <fullName evidence="1">Phospholipid-binding protein, PBP family</fullName>
    </submittedName>
</protein>
<dbReference type="NCBIfam" id="TIGR00481">
    <property type="entry name" value="YbhB/YbcL family Raf kinase inhibitor-like protein"/>
    <property type="match status" value="1"/>
</dbReference>
<organism evidence="1 2">
    <name type="scientific">candidate division CPR1 bacterium GW2011_GWA2_42_17</name>
    <dbReference type="NCBI Taxonomy" id="1618341"/>
    <lineage>
        <taxon>Bacteria</taxon>
        <taxon>candidate division CPR1</taxon>
    </lineage>
</organism>